<protein>
    <submittedName>
        <fullName evidence="2">Helix-turn-helix domain-containing protein</fullName>
    </submittedName>
</protein>
<dbReference type="SUPFAM" id="SSF46785">
    <property type="entry name" value="Winged helix' DNA-binding domain"/>
    <property type="match status" value="1"/>
</dbReference>
<name>A0A1H1R638_9ACTN</name>
<accession>A0A1H1R638</accession>
<dbReference type="InterPro" id="IPR001845">
    <property type="entry name" value="HTH_ArsR_DNA-bd_dom"/>
</dbReference>
<dbReference type="AlphaFoldDB" id="A0A1H1R638"/>
<dbReference type="SMART" id="SM00418">
    <property type="entry name" value="HTH_ARSR"/>
    <property type="match status" value="1"/>
</dbReference>
<dbReference type="InterPro" id="IPR036390">
    <property type="entry name" value="WH_DNA-bd_sf"/>
</dbReference>
<dbReference type="GO" id="GO:0003700">
    <property type="term" value="F:DNA-binding transcription factor activity"/>
    <property type="evidence" value="ECO:0007669"/>
    <property type="project" value="InterPro"/>
</dbReference>
<dbReference type="InterPro" id="IPR011991">
    <property type="entry name" value="ArsR-like_HTH"/>
</dbReference>
<gene>
    <name evidence="2" type="ORF">SAMN04489812_1519</name>
</gene>
<keyword evidence="3" id="KW-1185">Reference proteome</keyword>
<feature type="domain" description="HTH arsR-type" evidence="1">
    <location>
        <begin position="22"/>
        <end position="104"/>
    </location>
</feature>
<evidence type="ECO:0000313" key="3">
    <source>
        <dbReference type="Proteomes" id="UP000199103"/>
    </source>
</evidence>
<dbReference type="OrthoDB" id="7945987at2"/>
<organism evidence="2 3">
    <name type="scientific">Microlunatus soli</name>
    <dbReference type="NCBI Taxonomy" id="630515"/>
    <lineage>
        <taxon>Bacteria</taxon>
        <taxon>Bacillati</taxon>
        <taxon>Actinomycetota</taxon>
        <taxon>Actinomycetes</taxon>
        <taxon>Propionibacteriales</taxon>
        <taxon>Propionibacteriaceae</taxon>
        <taxon>Microlunatus</taxon>
    </lineage>
</organism>
<proteinExistence type="predicted"/>
<reference evidence="2 3" key="1">
    <citation type="submission" date="2016-10" db="EMBL/GenBank/DDBJ databases">
        <authorList>
            <person name="de Groot N.N."/>
        </authorList>
    </citation>
    <scope>NUCLEOTIDE SEQUENCE [LARGE SCALE GENOMIC DNA]</scope>
    <source>
        <strain evidence="2 3">DSM 21800</strain>
    </source>
</reference>
<dbReference type="STRING" id="630515.SAMN04489812_1519"/>
<dbReference type="Gene3D" id="1.10.10.10">
    <property type="entry name" value="Winged helix-like DNA-binding domain superfamily/Winged helix DNA-binding domain"/>
    <property type="match status" value="1"/>
</dbReference>
<dbReference type="CDD" id="cd00090">
    <property type="entry name" value="HTH_ARSR"/>
    <property type="match status" value="1"/>
</dbReference>
<dbReference type="Pfam" id="PF01022">
    <property type="entry name" value="HTH_5"/>
    <property type="match status" value="1"/>
</dbReference>
<dbReference type="RefSeq" id="WP_091522368.1">
    <property type="nucleotide sequence ID" value="NZ_LT629772.1"/>
</dbReference>
<sequence length="189" mass="21406">MSTNQQVPDYGLDDVHVVTSSQELKAMFDPFRSILLQLLLDRAATIHELAVATRRPKGTVAYHVRVLTAAGMVKVVRTRRIRGQQERFYGRTARLFSVGEINPEQVSLIPNAMPQWAADTTLAHEADQLRAIRRYAWISEEHANAFWDRVLLLVREFSELPSVDNGEAHAFMAAIYPTTQAPRLPDPEE</sequence>
<dbReference type="InterPro" id="IPR036388">
    <property type="entry name" value="WH-like_DNA-bd_sf"/>
</dbReference>
<dbReference type="EMBL" id="LT629772">
    <property type="protein sequence ID" value="SDS31075.1"/>
    <property type="molecule type" value="Genomic_DNA"/>
</dbReference>
<dbReference type="Proteomes" id="UP000199103">
    <property type="component" value="Chromosome I"/>
</dbReference>
<evidence type="ECO:0000313" key="2">
    <source>
        <dbReference type="EMBL" id="SDS31075.1"/>
    </source>
</evidence>
<evidence type="ECO:0000259" key="1">
    <source>
        <dbReference type="SMART" id="SM00418"/>
    </source>
</evidence>